<accession>A0A8X6PBK7</accession>
<dbReference type="Proteomes" id="UP000887013">
    <property type="component" value="Unassembled WGS sequence"/>
</dbReference>
<organism evidence="1 2">
    <name type="scientific">Nephila pilipes</name>
    <name type="common">Giant wood spider</name>
    <name type="synonym">Nephila maculata</name>
    <dbReference type="NCBI Taxonomy" id="299642"/>
    <lineage>
        <taxon>Eukaryota</taxon>
        <taxon>Metazoa</taxon>
        <taxon>Ecdysozoa</taxon>
        <taxon>Arthropoda</taxon>
        <taxon>Chelicerata</taxon>
        <taxon>Arachnida</taxon>
        <taxon>Araneae</taxon>
        <taxon>Araneomorphae</taxon>
        <taxon>Entelegynae</taxon>
        <taxon>Araneoidea</taxon>
        <taxon>Nephilidae</taxon>
        <taxon>Nephila</taxon>
    </lineage>
</organism>
<evidence type="ECO:0000313" key="1">
    <source>
        <dbReference type="EMBL" id="GFT61479.1"/>
    </source>
</evidence>
<keyword evidence="2" id="KW-1185">Reference proteome</keyword>
<name>A0A8X6PBK7_NEPPI</name>
<dbReference type="AlphaFoldDB" id="A0A8X6PBK7"/>
<sequence length="93" mass="10258">MSCPETLNGVVYMFYGESCLRLALICFPEVGRLTNDAPGLVNKALIAALANSSVLLHSTAKRLLLRKQTFKKALYQYFSSVSLVRGRNGSFIN</sequence>
<comment type="caution">
    <text evidence="1">The sequence shown here is derived from an EMBL/GenBank/DDBJ whole genome shotgun (WGS) entry which is preliminary data.</text>
</comment>
<dbReference type="EMBL" id="BMAW01067818">
    <property type="protein sequence ID" value="GFT61479.1"/>
    <property type="molecule type" value="Genomic_DNA"/>
</dbReference>
<protein>
    <submittedName>
        <fullName evidence="1">Uncharacterized protein</fullName>
    </submittedName>
</protein>
<evidence type="ECO:0000313" key="2">
    <source>
        <dbReference type="Proteomes" id="UP000887013"/>
    </source>
</evidence>
<reference evidence="1" key="1">
    <citation type="submission" date="2020-08" db="EMBL/GenBank/DDBJ databases">
        <title>Multicomponent nature underlies the extraordinary mechanical properties of spider dragline silk.</title>
        <authorList>
            <person name="Kono N."/>
            <person name="Nakamura H."/>
            <person name="Mori M."/>
            <person name="Yoshida Y."/>
            <person name="Ohtoshi R."/>
            <person name="Malay A.D."/>
            <person name="Moran D.A.P."/>
            <person name="Tomita M."/>
            <person name="Numata K."/>
            <person name="Arakawa K."/>
        </authorList>
    </citation>
    <scope>NUCLEOTIDE SEQUENCE</scope>
</reference>
<gene>
    <name evidence="1" type="ORF">NPIL_689831</name>
</gene>
<proteinExistence type="predicted"/>